<reference evidence="1 2" key="1">
    <citation type="submission" date="2019-09" db="EMBL/GenBank/DDBJ databases">
        <authorList>
            <person name="Depoorter E."/>
        </authorList>
    </citation>
    <scope>NUCLEOTIDE SEQUENCE [LARGE SCALE GENOMIC DNA]</scope>
    <source>
        <strain evidence="1">LMG 6863</strain>
    </source>
</reference>
<proteinExistence type="predicted"/>
<dbReference type="Proteomes" id="UP000494170">
    <property type="component" value="Unassembled WGS sequence"/>
</dbReference>
<evidence type="ECO:0000313" key="1">
    <source>
        <dbReference type="EMBL" id="VWC41964.1"/>
    </source>
</evidence>
<dbReference type="AlphaFoldDB" id="A0A6P2S0U2"/>
<gene>
    <name evidence="1" type="ORF">BLA6863_07106</name>
</gene>
<sequence length="465" mass="50958">MSAPNQFKSAREVLRDVRALLRAPVPRASFLTVGVADAVAHRESLYNATEGFVLIIGERAAGLHAGHGPSRAVSMLQAQRVLAFYDLLAQSDRIRPYLEQLPRPPDAQIDGDVLVDELARRFTEAGTLGDRSTALRSLFLVFPEVPEVMPEWLDAFDRSAVAPTNDDINLLLQTLERAAPVRFRRLNAAGQGLPVVVRQDDPNAMPIAPHHLRRAFGDVLGQFDAYVGAANGRLNDGHLDVPPESFLLDLCVLGPTQLGQALTRQQLTAHDVWPFIITALSAQRTTRPFWFLASLTDDLGQLIAQLRRAFAVARRAQLQQQAAPTLEALDALRNRRLLEPPAPLATFAKDTFATAVRGREALAGAVDRSRGTNREAGADAEAIILRVSEGEFIAAQAFDVVMASDNLEAKRYWTRLLAEASTDPDDRDMLVQIHRHGDLVPAQSAARKALKLIDAIAYGPQIDLE</sequence>
<name>A0A6P2S0U2_BURL3</name>
<evidence type="ECO:0000313" key="2">
    <source>
        <dbReference type="Proteomes" id="UP000494170"/>
    </source>
</evidence>
<accession>A0A6P2S0U2</accession>
<dbReference type="EMBL" id="CABVPY010000082">
    <property type="protein sequence ID" value="VWC41964.1"/>
    <property type="molecule type" value="Genomic_DNA"/>
</dbReference>
<protein>
    <submittedName>
        <fullName evidence="1">Uncharacterized protein</fullName>
    </submittedName>
</protein>
<organism evidence="1 2">
    <name type="scientific">Burkholderia lata (strain ATCC 17760 / DSM 23089 / LMG 22485 / NCIMB 9086 / R18194 / 383)</name>
    <dbReference type="NCBI Taxonomy" id="482957"/>
    <lineage>
        <taxon>Bacteria</taxon>
        <taxon>Pseudomonadati</taxon>
        <taxon>Pseudomonadota</taxon>
        <taxon>Betaproteobacteria</taxon>
        <taxon>Burkholderiales</taxon>
        <taxon>Burkholderiaceae</taxon>
        <taxon>Burkholderia</taxon>
        <taxon>Burkholderia cepacia complex</taxon>
    </lineage>
</organism>